<dbReference type="OrthoDB" id="7159357at2"/>
<feature type="region of interest" description="Disordered" evidence="1">
    <location>
        <begin position="131"/>
        <end position="156"/>
    </location>
</feature>
<reference evidence="4 6" key="2">
    <citation type="submission" date="2018-03" db="EMBL/GenBank/DDBJ databases">
        <title>Genomic Encyclopedia of Archaeal and Bacterial Type Strains, Phase II (KMG-II): from individual species to whole genera.</title>
        <authorList>
            <person name="Goeker M."/>
        </authorList>
    </citation>
    <scope>NUCLEOTIDE SEQUENCE [LARGE SCALE GENOMIC DNA]</scope>
    <source>
        <strain evidence="4 6">DSM 25227</strain>
    </source>
</reference>
<evidence type="ECO:0000313" key="7">
    <source>
        <dbReference type="Proteomes" id="UP000251571"/>
    </source>
</evidence>
<dbReference type="Proteomes" id="UP000251571">
    <property type="component" value="Unassembled WGS sequence"/>
</dbReference>
<evidence type="ECO:0000313" key="6">
    <source>
        <dbReference type="Proteomes" id="UP000245839"/>
    </source>
</evidence>
<feature type="compositionally biased region" description="Basic and acidic residues" evidence="1">
    <location>
        <begin position="191"/>
        <end position="205"/>
    </location>
</feature>
<dbReference type="AlphaFoldDB" id="A0A2Y9ARE7"/>
<feature type="transmembrane region" description="Helical" evidence="2">
    <location>
        <begin position="248"/>
        <end position="269"/>
    </location>
</feature>
<keyword evidence="2" id="KW-1133">Transmembrane helix</keyword>
<gene>
    <name evidence="4" type="ORF">BCF38_105118</name>
    <name evidence="5" type="ORF">SAMN05421539_105118</name>
</gene>
<evidence type="ECO:0000313" key="5">
    <source>
        <dbReference type="EMBL" id="SSA46655.1"/>
    </source>
</evidence>
<organism evidence="5 7">
    <name type="scientific">Jannaschia seohaensis</name>
    <dbReference type="NCBI Taxonomy" id="475081"/>
    <lineage>
        <taxon>Bacteria</taxon>
        <taxon>Pseudomonadati</taxon>
        <taxon>Pseudomonadota</taxon>
        <taxon>Alphaproteobacteria</taxon>
        <taxon>Rhodobacterales</taxon>
        <taxon>Roseobacteraceae</taxon>
        <taxon>Jannaschia</taxon>
    </lineage>
</organism>
<protein>
    <submittedName>
        <fullName evidence="5">MJ0042 family finger-like domain-containing protein</fullName>
    </submittedName>
    <submittedName>
        <fullName evidence="4">Putative Zn finger-like uncharacterized protein</fullName>
    </submittedName>
</protein>
<dbReference type="Pfam" id="PF13717">
    <property type="entry name" value="Zn_ribbon_4"/>
    <property type="match status" value="1"/>
</dbReference>
<keyword evidence="2" id="KW-0472">Membrane</keyword>
<feature type="compositionally biased region" description="Low complexity" evidence="1">
    <location>
        <begin position="131"/>
        <end position="140"/>
    </location>
</feature>
<keyword evidence="6" id="KW-1185">Reference proteome</keyword>
<feature type="region of interest" description="Disordered" evidence="1">
    <location>
        <begin position="173"/>
        <end position="244"/>
    </location>
</feature>
<dbReference type="NCBIfam" id="TIGR02098">
    <property type="entry name" value="MJ0042_CXXC"/>
    <property type="match status" value="1"/>
</dbReference>
<dbReference type="EMBL" id="QGDJ01000005">
    <property type="protein sequence ID" value="PWJ18130.1"/>
    <property type="molecule type" value="Genomic_DNA"/>
</dbReference>
<feature type="compositionally biased region" description="Pro residues" evidence="1">
    <location>
        <begin position="47"/>
        <end position="58"/>
    </location>
</feature>
<accession>A0A2Y9ARE7</accession>
<reference evidence="5 7" key="1">
    <citation type="submission" date="2016-10" db="EMBL/GenBank/DDBJ databases">
        <authorList>
            <person name="Cai Z."/>
        </authorList>
    </citation>
    <scope>NUCLEOTIDE SEQUENCE [LARGE SCALE GENOMIC DNA]</scope>
    <source>
        <strain evidence="5 7">DSM 25227</strain>
    </source>
</reference>
<evidence type="ECO:0000256" key="1">
    <source>
        <dbReference type="SAM" id="MobiDB-lite"/>
    </source>
</evidence>
<dbReference type="Proteomes" id="UP000245839">
    <property type="component" value="Unassembled WGS sequence"/>
</dbReference>
<dbReference type="EMBL" id="UETC01000005">
    <property type="protein sequence ID" value="SSA46655.1"/>
    <property type="molecule type" value="Genomic_DNA"/>
</dbReference>
<name>A0A2Y9ARE7_9RHOB</name>
<feature type="region of interest" description="Disordered" evidence="1">
    <location>
        <begin position="39"/>
        <end position="62"/>
    </location>
</feature>
<feature type="compositionally biased region" description="Acidic residues" evidence="1">
    <location>
        <begin position="141"/>
        <end position="151"/>
    </location>
</feature>
<evidence type="ECO:0000313" key="4">
    <source>
        <dbReference type="EMBL" id="PWJ18130.1"/>
    </source>
</evidence>
<keyword evidence="2" id="KW-0812">Transmembrane</keyword>
<feature type="region of interest" description="Disordered" evidence="1">
    <location>
        <begin position="86"/>
        <end position="107"/>
    </location>
</feature>
<sequence length="312" mass="33307">MRLTCPNCSAQYDIPEEMIPPEGREVQCSDCATVWMQMRPGSEAPAQPEPGPAAPSAPPARRALADEATLDILRQERAHEARVRAAERRRSRHASYLRPTSPAEAAVMTAEDAPRSAAATERARVAAAASVARARTVTEEAPAEAPEDDDDRAPVPVVEDDVSAAIARTLREMASAPSEAGQADQPATPKRQSEGERRQARRDLLPDIEEINSSLRPDARALETAEPDDSEPVGEIPATRPGEGKSGFSLGFTAIMILVGIAVAIYLFATPLGEAVPQLDAPLSSYVATVDSGRIALEQRVDALAARILPEQ</sequence>
<feature type="domain" description="Zinc finger/thioredoxin putative" evidence="3">
    <location>
        <begin position="1"/>
        <end position="35"/>
    </location>
</feature>
<evidence type="ECO:0000259" key="3">
    <source>
        <dbReference type="Pfam" id="PF13717"/>
    </source>
</evidence>
<evidence type="ECO:0000256" key="2">
    <source>
        <dbReference type="SAM" id="Phobius"/>
    </source>
</evidence>
<proteinExistence type="predicted"/>
<dbReference type="InterPro" id="IPR011723">
    <property type="entry name" value="Znf/thioredoxin_put"/>
</dbReference>